<gene>
    <name evidence="3" type="ORF">HannXRQ_Chr01g0017231</name>
    <name evidence="2" type="ORF">HanXRQr2_Chr01g0023521</name>
</gene>
<reference evidence="2 4" key="1">
    <citation type="journal article" date="2017" name="Nature">
        <title>The sunflower genome provides insights into oil metabolism, flowering and Asterid evolution.</title>
        <authorList>
            <person name="Badouin H."/>
            <person name="Gouzy J."/>
            <person name="Grassa C.J."/>
            <person name="Murat F."/>
            <person name="Staton S.E."/>
            <person name="Cottret L."/>
            <person name="Lelandais-Briere C."/>
            <person name="Owens G.L."/>
            <person name="Carrere S."/>
            <person name="Mayjonade B."/>
            <person name="Legrand L."/>
            <person name="Gill N."/>
            <person name="Kane N.C."/>
            <person name="Bowers J.E."/>
            <person name="Hubner S."/>
            <person name="Bellec A."/>
            <person name="Berard A."/>
            <person name="Berges H."/>
            <person name="Blanchet N."/>
            <person name="Boniface M.C."/>
            <person name="Brunel D."/>
            <person name="Catrice O."/>
            <person name="Chaidir N."/>
            <person name="Claudel C."/>
            <person name="Donnadieu C."/>
            <person name="Faraut T."/>
            <person name="Fievet G."/>
            <person name="Helmstetter N."/>
            <person name="King M."/>
            <person name="Knapp S.J."/>
            <person name="Lai Z."/>
            <person name="Le Paslier M.C."/>
            <person name="Lippi Y."/>
            <person name="Lorenzon L."/>
            <person name="Mandel J.R."/>
            <person name="Marage G."/>
            <person name="Marchand G."/>
            <person name="Marquand E."/>
            <person name="Bret-Mestries E."/>
            <person name="Morien E."/>
            <person name="Nambeesan S."/>
            <person name="Nguyen T."/>
            <person name="Pegot-Espagnet P."/>
            <person name="Pouilly N."/>
            <person name="Raftis F."/>
            <person name="Sallet E."/>
            <person name="Schiex T."/>
            <person name="Thomas J."/>
            <person name="Vandecasteele C."/>
            <person name="Vares D."/>
            <person name="Vear F."/>
            <person name="Vautrin S."/>
            <person name="Crespi M."/>
            <person name="Mangin B."/>
            <person name="Burke J.M."/>
            <person name="Salse J."/>
            <person name="Munos S."/>
            <person name="Vincourt P."/>
            <person name="Rieseberg L.H."/>
            <person name="Langlade N.B."/>
        </authorList>
    </citation>
    <scope>NUCLEOTIDE SEQUENCE [LARGE SCALE GENOMIC DNA]</scope>
    <source>
        <strain evidence="4">cv. SF193</strain>
        <tissue evidence="2">Leaves</tissue>
    </source>
</reference>
<dbReference type="Proteomes" id="UP000215914">
    <property type="component" value="Chromosome 1"/>
</dbReference>
<reference evidence="2" key="3">
    <citation type="submission" date="2020-06" db="EMBL/GenBank/DDBJ databases">
        <title>Helianthus annuus Genome sequencing and assembly Release 2.</title>
        <authorList>
            <person name="Gouzy J."/>
            <person name="Langlade N."/>
            <person name="Munos S."/>
        </authorList>
    </citation>
    <scope>NUCLEOTIDE SEQUENCE</scope>
    <source>
        <tissue evidence="2">Leaves</tissue>
    </source>
</reference>
<dbReference type="FunCoup" id="A0A251VRC9">
    <property type="interactions" value="36"/>
</dbReference>
<evidence type="ECO:0008006" key="5">
    <source>
        <dbReference type="Google" id="ProtNLM"/>
    </source>
</evidence>
<feature type="compositionally biased region" description="Acidic residues" evidence="1">
    <location>
        <begin position="72"/>
        <end position="90"/>
    </location>
</feature>
<dbReference type="EMBL" id="MNCJ02000316">
    <property type="protein sequence ID" value="KAF5822182.1"/>
    <property type="molecule type" value="Genomic_DNA"/>
</dbReference>
<reference evidence="3" key="2">
    <citation type="submission" date="2017-02" db="EMBL/GenBank/DDBJ databases">
        <title>Sunflower complete genome.</title>
        <authorList>
            <person name="Langlade N."/>
            <person name="Munos S."/>
        </authorList>
    </citation>
    <scope>NUCLEOTIDE SEQUENCE [LARGE SCALE GENOMIC DNA]</scope>
    <source>
        <tissue evidence="3">Leaves</tissue>
    </source>
</reference>
<dbReference type="EMBL" id="CM007890">
    <property type="protein sequence ID" value="OTG37291.1"/>
    <property type="molecule type" value="Genomic_DNA"/>
</dbReference>
<feature type="region of interest" description="Disordered" evidence="1">
    <location>
        <begin position="61"/>
        <end position="91"/>
    </location>
</feature>
<dbReference type="PANTHER" id="PTHR31579:SF84">
    <property type="entry name" value="F21O3.6 PROTEIN"/>
    <property type="match status" value="1"/>
</dbReference>
<feature type="region of interest" description="Disordered" evidence="1">
    <location>
        <begin position="25"/>
        <end position="44"/>
    </location>
</feature>
<evidence type="ECO:0000313" key="2">
    <source>
        <dbReference type="EMBL" id="KAF5822182.1"/>
    </source>
</evidence>
<accession>A0A251VRC9</accession>
<dbReference type="OrthoDB" id="548115at2759"/>
<evidence type="ECO:0000256" key="1">
    <source>
        <dbReference type="SAM" id="MobiDB-lite"/>
    </source>
</evidence>
<dbReference type="Gramene" id="mRNA:HanXRQr2_Chr01g0023521">
    <property type="protein sequence ID" value="CDS:HanXRQr2_Chr01g0023521.1"/>
    <property type="gene ID" value="HanXRQr2_Chr01g0023521"/>
</dbReference>
<organism evidence="3 4">
    <name type="scientific">Helianthus annuus</name>
    <name type="common">Common sunflower</name>
    <dbReference type="NCBI Taxonomy" id="4232"/>
    <lineage>
        <taxon>Eukaryota</taxon>
        <taxon>Viridiplantae</taxon>
        <taxon>Streptophyta</taxon>
        <taxon>Embryophyta</taxon>
        <taxon>Tracheophyta</taxon>
        <taxon>Spermatophyta</taxon>
        <taxon>Magnoliopsida</taxon>
        <taxon>eudicotyledons</taxon>
        <taxon>Gunneridae</taxon>
        <taxon>Pentapetalae</taxon>
        <taxon>asterids</taxon>
        <taxon>campanulids</taxon>
        <taxon>Asterales</taxon>
        <taxon>Asteraceae</taxon>
        <taxon>Asteroideae</taxon>
        <taxon>Heliantheae alliance</taxon>
        <taxon>Heliantheae</taxon>
        <taxon>Helianthus</taxon>
    </lineage>
</organism>
<dbReference type="PANTHER" id="PTHR31579">
    <property type="entry name" value="OS03G0796600 PROTEIN"/>
    <property type="match status" value="1"/>
</dbReference>
<dbReference type="NCBIfam" id="TIGR01615">
    <property type="entry name" value="A_thal_3542"/>
    <property type="match status" value="1"/>
</dbReference>
<dbReference type="InterPro" id="IPR006502">
    <property type="entry name" value="PDDEXK-like"/>
</dbReference>
<sequence length="306" mass="34807">MPIFARTKRVTDPLDERVKDRIVGRDRREPAYVSSGSEHSAHDDDSELLDFFLEDDGETCNNINNNNNRNADDDDGYQTNDNETDSDSECESDRTDVLIESLISVFRSQNVDRFRNVLLSNVLKAMEVFERSRSNKQMLNRNVMLFLQKNGYNAAICKTKWQTCGGLTSGNYEFIDVVRSNSGDRYFIDVNFAGEFDIARATTNFRRILNLLPAVFVGKSEDLKQIVKLLSDATRLSLRSRGLLLPPWRKNRFMQNKWFGPYRRTVNYTPANGSTASMQTVKCSLIGFNAVSGFNGALFPAATRTR</sequence>
<evidence type="ECO:0000313" key="3">
    <source>
        <dbReference type="EMBL" id="OTG37291.1"/>
    </source>
</evidence>
<dbReference type="InParanoid" id="A0A251VRC9"/>
<dbReference type="OMA" id="EFIDITK"/>
<keyword evidence="4" id="KW-1185">Reference proteome</keyword>
<name>A0A251VRC9_HELAN</name>
<protein>
    <recommendedName>
        <fullName evidence="5">DUF506 family protein</fullName>
    </recommendedName>
</protein>
<dbReference type="AlphaFoldDB" id="A0A251VRC9"/>
<dbReference type="Pfam" id="PF04720">
    <property type="entry name" value="PDDEXK_6"/>
    <property type="match status" value="1"/>
</dbReference>
<evidence type="ECO:0000313" key="4">
    <source>
        <dbReference type="Proteomes" id="UP000215914"/>
    </source>
</evidence>
<proteinExistence type="predicted"/>